<gene>
    <name evidence="1" type="ORF">EA58_14615</name>
</gene>
<dbReference type="Proteomes" id="UP000027192">
    <property type="component" value="Unassembled WGS sequence"/>
</dbReference>
<evidence type="ECO:0000313" key="2">
    <source>
        <dbReference type="Proteomes" id="UP000027192"/>
    </source>
</evidence>
<dbReference type="EMBL" id="JMIB01000027">
    <property type="protein sequence ID" value="KDM90981.1"/>
    <property type="molecule type" value="Genomic_DNA"/>
</dbReference>
<dbReference type="AlphaFoldDB" id="A0A066RPC4"/>
<dbReference type="STRING" id="1654360.EA58_14615"/>
<organism evidence="1 2">
    <name type="scientific">Photobacterium galatheae</name>
    <dbReference type="NCBI Taxonomy" id="1654360"/>
    <lineage>
        <taxon>Bacteria</taxon>
        <taxon>Pseudomonadati</taxon>
        <taxon>Pseudomonadota</taxon>
        <taxon>Gammaproteobacteria</taxon>
        <taxon>Vibrionales</taxon>
        <taxon>Vibrionaceae</taxon>
        <taxon>Photobacterium</taxon>
    </lineage>
</organism>
<dbReference type="OrthoDB" id="9992623at2"/>
<sequence>MQKILPERILSDLPVSVQKKILNHEVLDSNDCRVAKSYLEKTIIHPESTCDSVIQVVSLLQFYMAIHAKIPQSTLDYIRTHLSDEAFLADLERYDNITSVIQVCMNTLPMKNTPSSLLSFCHINSDKGFRRWNLYAENYGKLMKSVKRWCEFEATHLRADCEYVLYLDEFHIGDIKKGKLFTPNPSSDMYPFIIQFFEQPIQLVMKFTLKENERCGIKSFNFECRVCGDLKYSAMLVLPANPEMKCNMVRRNMIDVSKKMLDITRFQESMSCDIEGELFLNDNRVGVVDLESGEPRFDEKGEALLHAYCGMTEQAENQSETCDKSYSLSLFQRIRNAMLGMSE</sequence>
<accession>A0A066RPC4</accession>
<reference evidence="1 2" key="1">
    <citation type="submission" date="2014-04" db="EMBL/GenBank/DDBJ databases">
        <title>Draft genome sequence of Photobacterium halotolerans S2753: a solonamide, ngercheumicin and holomycin producer.</title>
        <authorList>
            <person name="Machado H.R."/>
            <person name="Gram L."/>
        </authorList>
    </citation>
    <scope>NUCLEOTIDE SEQUENCE [LARGE SCALE GENOMIC DNA]</scope>
    <source>
        <strain evidence="1 2">S2753</strain>
    </source>
</reference>
<comment type="caution">
    <text evidence="1">The sequence shown here is derived from an EMBL/GenBank/DDBJ whole genome shotgun (WGS) entry which is preliminary data.</text>
</comment>
<name>A0A066RPC4_9GAMM</name>
<evidence type="ECO:0000313" key="1">
    <source>
        <dbReference type="EMBL" id="KDM90981.1"/>
    </source>
</evidence>
<proteinExistence type="predicted"/>
<protein>
    <submittedName>
        <fullName evidence="1">Uncharacterized protein</fullName>
    </submittedName>
</protein>
<dbReference type="RefSeq" id="WP_036753963.1">
    <property type="nucleotide sequence ID" value="NZ_JAGSGC010000004.1"/>
</dbReference>
<keyword evidence="2" id="KW-1185">Reference proteome</keyword>